<dbReference type="SUPFAM" id="SSF103575">
    <property type="entry name" value="Plexin repeat"/>
    <property type="match status" value="1"/>
</dbReference>
<dbReference type="GO" id="GO:0002116">
    <property type="term" value="C:semaphorin receptor complex"/>
    <property type="evidence" value="ECO:0007669"/>
    <property type="project" value="TreeGrafter"/>
</dbReference>
<gene>
    <name evidence="4" type="ORF">D917_08822</name>
</gene>
<evidence type="ECO:0000256" key="1">
    <source>
        <dbReference type="ARBA" id="ARBA00004370"/>
    </source>
</evidence>
<protein>
    <submittedName>
        <fullName evidence="4">Plexin repeat-containing domain protein</fullName>
    </submittedName>
</protein>
<name>A0A1Y3EI32_9BILA</name>
<comment type="caution">
    <text evidence="4">The sequence shown here is derived from an EMBL/GenBank/DDBJ whole genome shotgun (WGS) entry which is preliminary data.</text>
</comment>
<dbReference type="PANTHER" id="PTHR22625">
    <property type="entry name" value="PLEXIN"/>
    <property type="match status" value="1"/>
</dbReference>
<accession>A0A1Y3EI32</accession>
<dbReference type="InterPro" id="IPR031148">
    <property type="entry name" value="Plexin"/>
</dbReference>
<proteinExistence type="predicted"/>
<comment type="subcellular location">
    <subcellularLocation>
        <location evidence="1">Membrane</location>
    </subcellularLocation>
</comment>
<dbReference type="AlphaFoldDB" id="A0A1Y3EI32"/>
<evidence type="ECO:0000256" key="3">
    <source>
        <dbReference type="ARBA" id="ARBA00023180"/>
    </source>
</evidence>
<keyword evidence="3" id="KW-0325">Glycoprotein</keyword>
<keyword evidence="2" id="KW-0472">Membrane</keyword>
<dbReference type="Proteomes" id="UP000243006">
    <property type="component" value="Unassembled WGS sequence"/>
</dbReference>
<dbReference type="PANTHER" id="PTHR22625:SF70">
    <property type="entry name" value="PLEXIN A, ISOFORM A"/>
    <property type="match status" value="1"/>
</dbReference>
<evidence type="ECO:0000313" key="5">
    <source>
        <dbReference type="Proteomes" id="UP000243006"/>
    </source>
</evidence>
<evidence type="ECO:0000256" key="2">
    <source>
        <dbReference type="ARBA" id="ARBA00023136"/>
    </source>
</evidence>
<evidence type="ECO:0000313" key="4">
    <source>
        <dbReference type="EMBL" id="OUC44794.1"/>
    </source>
</evidence>
<dbReference type="GO" id="GO:0017154">
    <property type="term" value="F:semaphorin receptor activity"/>
    <property type="evidence" value="ECO:0007669"/>
    <property type="project" value="InterPro"/>
</dbReference>
<feature type="non-terminal residue" evidence="4">
    <location>
        <position position="1"/>
    </location>
</feature>
<dbReference type="Pfam" id="PF01437">
    <property type="entry name" value="PSI"/>
    <property type="match status" value="1"/>
</dbReference>
<dbReference type="InterPro" id="IPR002165">
    <property type="entry name" value="Plexin_repeat"/>
</dbReference>
<feature type="non-terminal residue" evidence="4">
    <location>
        <position position="67"/>
    </location>
</feature>
<dbReference type="GO" id="GO:0005886">
    <property type="term" value="C:plasma membrane"/>
    <property type="evidence" value="ECO:0007669"/>
    <property type="project" value="TreeGrafter"/>
</dbReference>
<dbReference type="EMBL" id="LVZM01011708">
    <property type="protein sequence ID" value="OUC44794.1"/>
    <property type="molecule type" value="Genomic_DNA"/>
</dbReference>
<organism evidence="4 5">
    <name type="scientific">Trichinella nativa</name>
    <dbReference type="NCBI Taxonomy" id="6335"/>
    <lineage>
        <taxon>Eukaryota</taxon>
        <taxon>Metazoa</taxon>
        <taxon>Ecdysozoa</taxon>
        <taxon>Nematoda</taxon>
        <taxon>Enoplea</taxon>
        <taxon>Dorylaimia</taxon>
        <taxon>Trichinellida</taxon>
        <taxon>Trichinellidae</taxon>
        <taxon>Trichinella</taxon>
    </lineage>
</organism>
<dbReference type="GO" id="GO:0030334">
    <property type="term" value="P:regulation of cell migration"/>
    <property type="evidence" value="ECO:0007669"/>
    <property type="project" value="TreeGrafter"/>
</dbReference>
<sequence length="67" mass="7289">ELKALLSIQVDDGPDFAAINFTFYDCSNYRSCHDCVNSDFGCDWCAESAQCTASAAEQCRGQLLVNG</sequence>
<reference evidence="4 5" key="1">
    <citation type="submission" date="2015-04" db="EMBL/GenBank/DDBJ databases">
        <title>Draft genome of the roundworm Trichinella nativa.</title>
        <authorList>
            <person name="Mitreva M."/>
        </authorList>
    </citation>
    <scope>NUCLEOTIDE SEQUENCE [LARGE SCALE GENOMIC DNA]</scope>
    <source>
        <strain evidence="4 5">ISS45</strain>
    </source>
</reference>